<keyword evidence="10" id="KW-1185">Reference proteome</keyword>
<gene>
    <name evidence="9" type="ORF">HGA03_16870</name>
</gene>
<evidence type="ECO:0000313" key="9">
    <source>
        <dbReference type="EMBL" id="NKY24342.1"/>
    </source>
</evidence>
<dbReference type="RefSeq" id="WP_168631476.1">
    <property type="nucleotide sequence ID" value="NZ_BONL01000019.1"/>
</dbReference>
<dbReference type="SUPFAM" id="SSF52540">
    <property type="entry name" value="P-loop containing nucleoside triphosphate hydrolases"/>
    <property type="match status" value="1"/>
</dbReference>
<feature type="transmembrane region" description="Helical" evidence="7">
    <location>
        <begin position="16"/>
        <end position="38"/>
    </location>
</feature>
<dbReference type="CDD" id="cd01127">
    <property type="entry name" value="TrwB_TraG_TraD_VirD4"/>
    <property type="match status" value="1"/>
</dbReference>
<evidence type="ECO:0000256" key="5">
    <source>
        <dbReference type="ARBA" id="ARBA00023136"/>
    </source>
</evidence>
<evidence type="ECO:0000256" key="7">
    <source>
        <dbReference type="SAM" id="Phobius"/>
    </source>
</evidence>
<sequence>MSAPTKRSTPGNLEPGTVALAGLVAFFAVPACTAWGALRVDDALHDRNSTTGRNPLSVLAGLARGELAWSTTATISALLLLALVGGLLWSAAAGYRRLVPAKLPVDRAAVHMGRGKQVDALREAHVRRTARRLGCPDAIGLKVGTAVLGGYSVWAGWEDVSIDIWGPRSGKTTSRAIPSILDAPGAVMATSNKRDLVDATRDVRAARAGEEVWVFDPQALVDEPVTWWWNPLRFVTDEVSATRLAKVFIDATREPGARTDAYFDGAARDLLAGLLLAAARGDKPITEVFLWLADSTEDEPQHLLEQYGHRLMAASVAEVLALPDRQRAGVYGSAKQIVSFLLNAQATQWVTPSPGRREFDPHAFVRSQGTLYSLSKEGVGTAGPIVLALNVAVMTAAEEYAKHLRDGRLATPLVVVLDEAANVCRWQELPDMYSHFGSRGIIVQTFLQSWDQGVAVWGREGMLKLWNASTVRVYGGGTADPDFLDKLSQLIGEFERTTRSVSSSRHGGSTSWQAARERVLDVSDLASLPRGRIVVVAAGCRPVLVKPVPWMDGPHRDAVNASWKRHNPNGLTEMTERWAPGEPAEVAA</sequence>
<protein>
    <submittedName>
        <fullName evidence="9">Type IV secretory system conjugative DNA transfer family protein</fullName>
    </submittedName>
</protein>
<evidence type="ECO:0000313" key="10">
    <source>
        <dbReference type="Proteomes" id="UP000581206"/>
    </source>
</evidence>
<accession>A0A7X6KY50</accession>
<dbReference type="Gene3D" id="3.40.50.300">
    <property type="entry name" value="P-loop containing nucleotide triphosphate hydrolases"/>
    <property type="match status" value="1"/>
</dbReference>
<comment type="caution">
    <text evidence="9">The sequence shown here is derived from an EMBL/GenBank/DDBJ whole genome shotgun (WGS) entry which is preliminary data.</text>
</comment>
<dbReference type="GO" id="GO:0005886">
    <property type="term" value="C:plasma membrane"/>
    <property type="evidence" value="ECO:0007669"/>
    <property type="project" value="UniProtKB-SubCell"/>
</dbReference>
<organism evidence="9 10">
    <name type="scientific">Cellulomonas denverensis</name>
    <dbReference type="NCBI Taxonomy" id="264297"/>
    <lineage>
        <taxon>Bacteria</taxon>
        <taxon>Bacillati</taxon>
        <taxon>Actinomycetota</taxon>
        <taxon>Actinomycetes</taxon>
        <taxon>Micrococcales</taxon>
        <taxon>Cellulomonadaceae</taxon>
        <taxon>Cellulomonas</taxon>
    </lineage>
</organism>
<evidence type="ECO:0000256" key="3">
    <source>
        <dbReference type="ARBA" id="ARBA00022692"/>
    </source>
</evidence>
<evidence type="ECO:0000256" key="2">
    <source>
        <dbReference type="ARBA" id="ARBA00022475"/>
    </source>
</evidence>
<keyword evidence="3 7" id="KW-0812">Transmembrane</keyword>
<dbReference type="PANTHER" id="PTHR37937:SF1">
    <property type="entry name" value="CONJUGATIVE TRANSFER: DNA TRANSPORT"/>
    <property type="match status" value="1"/>
</dbReference>
<name>A0A7X6KY50_9CELL</name>
<reference evidence="9 10" key="1">
    <citation type="submission" date="2020-04" db="EMBL/GenBank/DDBJ databases">
        <title>MicrobeNet Type strains.</title>
        <authorList>
            <person name="Nicholson A.C."/>
        </authorList>
    </citation>
    <scope>NUCLEOTIDE SEQUENCE [LARGE SCALE GENOMIC DNA]</scope>
    <source>
        <strain evidence="9 10">ATCC BAA-788</strain>
    </source>
</reference>
<feature type="transmembrane region" description="Helical" evidence="7">
    <location>
        <begin position="67"/>
        <end position="89"/>
    </location>
</feature>
<dbReference type="InterPro" id="IPR032689">
    <property type="entry name" value="TraG-D_C"/>
</dbReference>
<evidence type="ECO:0000256" key="1">
    <source>
        <dbReference type="ARBA" id="ARBA00004651"/>
    </source>
</evidence>
<keyword evidence="5 7" id="KW-0472">Membrane</keyword>
<dbReference type="Pfam" id="PF12696">
    <property type="entry name" value="TraG-D_C"/>
    <property type="match status" value="1"/>
</dbReference>
<proteinExistence type="predicted"/>
<comment type="subcellular location">
    <subcellularLocation>
        <location evidence="1">Cell membrane</location>
        <topology evidence="1">Multi-pass membrane protein</topology>
    </subcellularLocation>
</comment>
<dbReference type="InterPro" id="IPR051539">
    <property type="entry name" value="T4SS-coupling_protein"/>
</dbReference>
<keyword evidence="4 7" id="KW-1133">Transmembrane helix</keyword>
<dbReference type="InterPro" id="IPR027417">
    <property type="entry name" value="P-loop_NTPase"/>
</dbReference>
<keyword evidence="2" id="KW-1003">Cell membrane</keyword>
<dbReference type="AlphaFoldDB" id="A0A7X6KY50"/>
<evidence type="ECO:0000256" key="4">
    <source>
        <dbReference type="ARBA" id="ARBA00022989"/>
    </source>
</evidence>
<feature type="region of interest" description="Disordered" evidence="6">
    <location>
        <begin position="561"/>
        <end position="588"/>
    </location>
</feature>
<dbReference type="Proteomes" id="UP000581206">
    <property type="component" value="Unassembled WGS sequence"/>
</dbReference>
<dbReference type="EMBL" id="JAAXOX010000014">
    <property type="protein sequence ID" value="NKY24342.1"/>
    <property type="molecule type" value="Genomic_DNA"/>
</dbReference>
<feature type="domain" description="TraD/TraG TraM recognition site" evidence="8">
    <location>
        <begin position="412"/>
        <end position="530"/>
    </location>
</feature>
<evidence type="ECO:0000259" key="8">
    <source>
        <dbReference type="Pfam" id="PF12696"/>
    </source>
</evidence>
<dbReference type="PANTHER" id="PTHR37937">
    <property type="entry name" value="CONJUGATIVE TRANSFER: DNA TRANSPORT"/>
    <property type="match status" value="1"/>
</dbReference>
<evidence type="ECO:0000256" key="6">
    <source>
        <dbReference type="SAM" id="MobiDB-lite"/>
    </source>
</evidence>